<name>A0A1L8R9H2_9ENTE</name>
<evidence type="ECO:0000313" key="1">
    <source>
        <dbReference type="EMBL" id="OJG16420.1"/>
    </source>
</evidence>
<dbReference type="AlphaFoldDB" id="A0A1L8R9H2"/>
<protein>
    <submittedName>
        <fullName evidence="1">Uncharacterized protein</fullName>
    </submittedName>
</protein>
<dbReference type="STRING" id="317010.RU96_GL001162"/>
<reference evidence="1 2" key="1">
    <citation type="submission" date="2014-12" db="EMBL/GenBank/DDBJ databases">
        <title>Draft genome sequences of 29 type strains of Enterococci.</title>
        <authorList>
            <person name="Zhong Z."/>
            <person name="Sun Z."/>
            <person name="Liu W."/>
            <person name="Zhang W."/>
            <person name="Zhang H."/>
        </authorList>
    </citation>
    <scope>NUCLEOTIDE SEQUENCE [LARGE SCALE GENOMIC DNA]</scope>
    <source>
        <strain evidence="1 2">DSM 21207</strain>
    </source>
</reference>
<dbReference type="RefSeq" id="WP_071863984.1">
    <property type="nucleotide sequence ID" value="NZ_JBHLVQ010000010.1"/>
</dbReference>
<sequence>MFYQQAMEPIELLDTLALSSECFFVITAQLPKRQYRVAIYKYDKEYFLLLDPRLFQQITKTKTESHGDEDEVLPYIEEALEKNLYELVAEDYVKLDLLTLSHLATNSTVSIRFYEFY</sequence>
<proteinExistence type="predicted"/>
<dbReference type="EMBL" id="JXKG01000002">
    <property type="protein sequence ID" value="OJG16420.1"/>
    <property type="molecule type" value="Genomic_DNA"/>
</dbReference>
<accession>A0A1L8R9H2</accession>
<organism evidence="1 2">
    <name type="scientific">Enterococcus canintestini</name>
    <dbReference type="NCBI Taxonomy" id="317010"/>
    <lineage>
        <taxon>Bacteria</taxon>
        <taxon>Bacillati</taxon>
        <taxon>Bacillota</taxon>
        <taxon>Bacilli</taxon>
        <taxon>Lactobacillales</taxon>
        <taxon>Enterococcaceae</taxon>
        <taxon>Enterococcus</taxon>
    </lineage>
</organism>
<comment type="caution">
    <text evidence="1">The sequence shown here is derived from an EMBL/GenBank/DDBJ whole genome shotgun (WGS) entry which is preliminary data.</text>
</comment>
<dbReference type="Proteomes" id="UP000182835">
    <property type="component" value="Unassembled WGS sequence"/>
</dbReference>
<gene>
    <name evidence="1" type="ORF">RU96_GL001162</name>
</gene>
<evidence type="ECO:0000313" key="2">
    <source>
        <dbReference type="Proteomes" id="UP000182835"/>
    </source>
</evidence>